<evidence type="ECO:0000259" key="7">
    <source>
        <dbReference type="Pfam" id="PF00892"/>
    </source>
</evidence>
<dbReference type="AlphaFoldDB" id="A0A445J0B0"/>
<accession>A0A445J0B0</accession>
<evidence type="ECO:0000256" key="1">
    <source>
        <dbReference type="ARBA" id="ARBA00004141"/>
    </source>
</evidence>
<evidence type="ECO:0000256" key="6">
    <source>
        <dbReference type="RuleBase" id="RU363077"/>
    </source>
</evidence>
<dbReference type="Proteomes" id="UP000289340">
    <property type="component" value="Chromosome 9"/>
</dbReference>
<gene>
    <name evidence="8" type="ORF">D0Y65_024004</name>
</gene>
<comment type="subcellular location">
    <subcellularLocation>
        <location evidence="1 6">Membrane</location>
        <topology evidence="1 6">Multi-pass membrane protein</topology>
    </subcellularLocation>
</comment>
<organism evidence="8 9">
    <name type="scientific">Glycine soja</name>
    <name type="common">Wild soybean</name>
    <dbReference type="NCBI Taxonomy" id="3848"/>
    <lineage>
        <taxon>Eukaryota</taxon>
        <taxon>Viridiplantae</taxon>
        <taxon>Streptophyta</taxon>
        <taxon>Embryophyta</taxon>
        <taxon>Tracheophyta</taxon>
        <taxon>Spermatophyta</taxon>
        <taxon>Magnoliopsida</taxon>
        <taxon>eudicotyledons</taxon>
        <taxon>Gunneridae</taxon>
        <taxon>Pentapetalae</taxon>
        <taxon>rosids</taxon>
        <taxon>fabids</taxon>
        <taxon>Fabales</taxon>
        <taxon>Fabaceae</taxon>
        <taxon>Papilionoideae</taxon>
        <taxon>50 kb inversion clade</taxon>
        <taxon>NPAAA clade</taxon>
        <taxon>indigoferoid/millettioid clade</taxon>
        <taxon>Phaseoleae</taxon>
        <taxon>Glycine</taxon>
        <taxon>Glycine subgen. Soja</taxon>
    </lineage>
</organism>
<dbReference type="InterPro" id="IPR037185">
    <property type="entry name" value="EmrE-like"/>
</dbReference>
<dbReference type="SUPFAM" id="SSF103481">
    <property type="entry name" value="Multidrug resistance efflux transporter EmrE"/>
    <property type="match status" value="1"/>
</dbReference>
<protein>
    <recommendedName>
        <fullName evidence="6">WAT1-related protein</fullName>
    </recommendedName>
</protein>
<comment type="caution">
    <text evidence="6">Lacks conserved residue(s) required for the propagation of feature annotation.</text>
</comment>
<keyword evidence="4 6" id="KW-1133">Transmembrane helix</keyword>
<dbReference type="InterPro" id="IPR030184">
    <property type="entry name" value="WAT1-related"/>
</dbReference>
<keyword evidence="3 6" id="KW-0812">Transmembrane</keyword>
<evidence type="ECO:0000256" key="5">
    <source>
        <dbReference type="ARBA" id="ARBA00023136"/>
    </source>
</evidence>
<evidence type="ECO:0000256" key="2">
    <source>
        <dbReference type="ARBA" id="ARBA00007635"/>
    </source>
</evidence>
<feature type="transmembrane region" description="Helical" evidence="6">
    <location>
        <begin position="43"/>
        <end position="66"/>
    </location>
</feature>
<dbReference type="Pfam" id="PF00892">
    <property type="entry name" value="EamA"/>
    <property type="match status" value="1"/>
</dbReference>
<comment type="similarity">
    <text evidence="2 6">Belongs to the drug/metabolite transporter (DMT) superfamily. Plant drug/metabolite exporter (P-DME) (TC 2.A.7.4) family.</text>
</comment>
<keyword evidence="9" id="KW-1185">Reference proteome</keyword>
<feature type="domain" description="EamA" evidence="7">
    <location>
        <begin position="11"/>
        <end position="117"/>
    </location>
</feature>
<feature type="transmembrane region" description="Helical" evidence="6">
    <location>
        <begin position="73"/>
        <end position="92"/>
    </location>
</feature>
<dbReference type="InterPro" id="IPR000620">
    <property type="entry name" value="EamA_dom"/>
</dbReference>
<keyword evidence="5 6" id="KW-0472">Membrane</keyword>
<sequence length="163" mass="18062">MSKEYPRPHSCTTLMTSMGAIQATIFALCIEKDWSQWKLGWNIRLLTSAFSGIVVSGLVLIVTAWCVRLRGPLYALVFSPLSLVIVAIFASMMLDENLYVGSVIGGVLIVCGLYMVLWGKSKEMKMTPQLVSSDKENFEPSTVVVVIATLDYDNSDYDNNNHT</sequence>
<dbReference type="PANTHER" id="PTHR31218">
    <property type="entry name" value="WAT1-RELATED PROTEIN"/>
    <property type="match status" value="1"/>
</dbReference>
<dbReference type="EMBL" id="QZWG01000009">
    <property type="protein sequence ID" value="RZB91824.1"/>
    <property type="molecule type" value="Genomic_DNA"/>
</dbReference>
<feature type="transmembrane region" description="Helical" evidence="6">
    <location>
        <begin position="98"/>
        <end position="117"/>
    </location>
</feature>
<proteinExistence type="inferred from homology"/>
<dbReference type="GO" id="GO:0016020">
    <property type="term" value="C:membrane"/>
    <property type="evidence" value="ECO:0007669"/>
    <property type="project" value="UniProtKB-SubCell"/>
</dbReference>
<dbReference type="GO" id="GO:0022857">
    <property type="term" value="F:transmembrane transporter activity"/>
    <property type="evidence" value="ECO:0007669"/>
    <property type="project" value="InterPro"/>
</dbReference>
<comment type="caution">
    <text evidence="8">The sequence shown here is derived from an EMBL/GenBank/DDBJ whole genome shotgun (WGS) entry which is preliminary data.</text>
</comment>
<evidence type="ECO:0000256" key="4">
    <source>
        <dbReference type="ARBA" id="ARBA00022989"/>
    </source>
</evidence>
<evidence type="ECO:0000313" key="9">
    <source>
        <dbReference type="Proteomes" id="UP000289340"/>
    </source>
</evidence>
<evidence type="ECO:0000313" key="8">
    <source>
        <dbReference type="EMBL" id="RZB91824.1"/>
    </source>
</evidence>
<reference evidence="8 9" key="1">
    <citation type="submission" date="2018-09" db="EMBL/GenBank/DDBJ databases">
        <title>A high-quality reference genome of wild soybean provides a powerful tool to mine soybean genomes.</title>
        <authorList>
            <person name="Xie M."/>
            <person name="Chung C.Y.L."/>
            <person name="Li M.-W."/>
            <person name="Wong F.-L."/>
            <person name="Chan T.-F."/>
            <person name="Lam H.-M."/>
        </authorList>
    </citation>
    <scope>NUCLEOTIDE SEQUENCE [LARGE SCALE GENOMIC DNA]</scope>
    <source>
        <strain evidence="9">cv. W05</strain>
        <tissue evidence="8">Hypocotyl of etiolated seedlings</tissue>
    </source>
</reference>
<evidence type="ECO:0000256" key="3">
    <source>
        <dbReference type="ARBA" id="ARBA00022692"/>
    </source>
</evidence>
<name>A0A445J0B0_GLYSO</name>